<reference evidence="1 2" key="1">
    <citation type="submission" date="2017-08" db="EMBL/GenBank/DDBJ databases">
        <title>Complete Genome Sequence of Streptomyces formicae KY5, the formicamycin producer.</title>
        <authorList>
            <person name="Holmes N.A."/>
            <person name="Devine R."/>
            <person name="Qin Z."/>
            <person name="Seipke R.F."/>
            <person name="Wilkinson B."/>
            <person name="Hutchings M.I."/>
        </authorList>
    </citation>
    <scope>NUCLEOTIDE SEQUENCE [LARGE SCALE GENOMIC DNA]</scope>
    <source>
        <strain evidence="1 2">KY5</strain>
    </source>
</reference>
<evidence type="ECO:0000313" key="2">
    <source>
        <dbReference type="Proteomes" id="UP000221011"/>
    </source>
</evidence>
<organism evidence="1 2">
    <name type="scientific">Streptomyces formicae</name>
    <dbReference type="NCBI Taxonomy" id="1616117"/>
    <lineage>
        <taxon>Bacteria</taxon>
        <taxon>Bacillati</taxon>
        <taxon>Actinomycetota</taxon>
        <taxon>Actinomycetes</taxon>
        <taxon>Kitasatosporales</taxon>
        <taxon>Streptomycetaceae</taxon>
        <taxon>Streptomyces</taxon>
    </lineage>
</organism>
<dbReference type="EMBL" id="CP022685">
    <property type="protein sequence ID" value="ATL29597.1"/>
    <property type="molecule type" value="Genomic_DNA"/>
</dbReference>
<protein>
    <recommendedName>
        <fullName evidence="3">DUF11 domain-containing protein</fullName>
    </recommendedName>
</protein>
<gene>
    <name evidence="1" type="ORF">KY5_4579</name>
</gene>
<sequence>MWGVLSLGLSAAAALGMAVPEADLAFHGEVSLHAGSVRVRFTPQNHGPSDLADATVRLRWSKPVVEATRLPEGCLRAGVSSVLCRTGALDAGSVGRVVEVVVRVAGAPGEVGVRIDTAWSGGAVDHNPRNNRHAVLALDTGDVYYF</sequence>
<dbReference type="KEGG" id="sfk:KY5_4579"/>
<evidence type="ECO:0000313" key="1">
    <source>
        <dbReference type="EMBL" id="ATL29597.1"/>
    </source>
</evidence>
<proteinExistence type="predicted"/>
<dbReference type="AlphaFoldDB" id="A0A291QDM2"/>
<evidence type="ECO:0008006" key="3">
    <source>
        <dbReference type="Google" id="ProtNLM"/>
    </source>
</evidence>
<dbReference type="Proteomes" id="UP000221011">
    <property type="component" value="Chromosome"/>
</dbReference>
<keyword evidence="2" id="KW-1185">Reference proteome</keyword>
<name>A0A291QDM2_9ACTN</name>
<accession>A0A291QDM2</accession>